<accession>A0A921ISF0</accession>
<dbReference type="AlphaFoldDB" id="A0A921ISF0"/>
<proteinExistence type="predicted"/>
<feature type="compositionally biased region" description="Basic and acidic residues" evidence="1">
    <location>
        <begin position="120"/>
        <end position="130"/>
    </location>
</feature>
<dbReference type="EMBL" id="DYUZ01000002">
    <property type="protein sequence ID" value="HJG36283.1"/>
    <property type="molecule type" value="Genomic_DNA"/>
</dbReference>
<sequence>MDEDSRTPRSASPQRAARVPYRRSTPHITQEPITDDALKYRQRVHPGAYPDPAQSQRDPYARQADKAHQLAQDPRALKTEQAPETAQPRPGRRHMGVATADPQYLPPTGPAHPRRTPQPGEERPRLHYERYLQGPSGRKSIFTSRQERERRRLHLLVALLVILAIVGLVLWLVL</sequence>
<keyword evidence="2" id="KW-0472">Membrane</keyword>
<keyword evidence="2" id="KW-0812">Transmembrane</keyword>
<dbReference type="Proteomes" id="UP000753256">
    <property type="component" value="Unassembled WGS sequence"/>
</dbReference>
<evidence type="ECO:0000313" key="4">
    <source>
        <dbReference type="Proteomes" id="UP000753256"/>
    </source>
</evidence>
<evidence type="ECO:0000256" key="2">
    <source>
        <dbReference type="SAM" id="Phobius"/>
    </source>
</evidence>
<comment type="caution">
    <text evidence="3">The sequence shown here is derived from an EMBL/GenBank/DDBJ whole genome shotgun (WGS) entry which is preliminary data.</text>
</comment>
<name>A0A921ISF0_9ACTN</name>
<feature type="transmembrane region" description="Helical" evidence="2">
    <location>
        <begin position="153"/>
        <end position="173"/>
    </location>
</feature>
<gene>
    <name evidence="3" type="ORF">K8V70_00230</name>
</gene>
<reference evidence="3" key="1">
    <citation type="journal article" date="2021" name="PeerJ">
        <title>Extensive microbial diversity within the chicken gut microbiome revealed by metagenomics and culture.</title>
        <authorList>
            <person name="Gilroy R."/>
            <person name="Ravi A."/>
            <person name="Getino M."/>
            <person name="Pursley I."/>
            <person name="Horton D.L."/>
            <person name="Alikhan N.F."/>
            <person name="Baker D."/>
            <person name="Gharbi K."/>
            <person name="Hall N."/>
            <person name="Watson M."/>
            <person name="Adriaenssens E.M."/>
            <person name="Foster-Nyarko E."/>
            <person name="Jarju S."/>
            <person name="Secka A."/>
            <person name="Antonio M."/>
            <person name="Oren A."/>
            <person name="Chaudhuri R.R."/>
            <person name="La Ragione R."/>
            <person name="Hildebrand F."/>
            <person name="Pallen M.J."/>
        </authorList>
    </citation>
    <scope>NUCLEOTIDE SEQUENCE</scope>
    <source>
        <strain evidence="3">ChiHjej13B12-9602</strain>
    </source>
</reference>
<feature type="compositionally biased region" description="Basic and acidic residues" evidence="1">
    <location>
        <begin position="59"/>
        <end position="68"/>
    </location>
</feature>
<feature type="region of interest" description="Disordered" evidence="1">
    <location>
        <begin position="1"/>
        <end position="140"/>
    </location>
</feature>
<evidence type="ECO:0000313" key="3">
    <source>
        <dbReference type="EMBL" id="HJG36283.1"/>
    </source>
</evidence>
<reference evidence="3" key="2">
    <citation type="submission" date="2021-09" db="EMBL/GenBank/DDBJ databases">
        <authorList>
            <person name="Gilroy R."/>
        </authorList>
    </citation>
    <scope>NUCLEOTIDE SEQUENCE</scope>
    <source>
        <strain evidence="3">ChiHjej13B12-9602</strain>
    </source>
</reference>
<organism evidence="3 4">
    <name type="scientific">Enorma phocaeensis</name>
    <dbReference type="NCBI Taxonomy" id="1871019"/>
    <lineage>
        <taxon>Bacteria</taxon>
        <taxon>Bacillati</taxon>
        <taxon>Actinomycetota</taxon>
        <taxon>Coriobacteriia</taxon>
        <taxon>Coriobacteriales</taxon>
        <taxon>Coriobacteriaceae</taxon>
        <taxon>Enorma</taxon>
    </lineage>
</organism>
<protein>
    <submittedName>
        <fullName evidence="3">Uncharacterized protein</fullName>
    </submittedName>
</protein>
<dbReference type="RefSeq" id="WP_273188387.1">
    <property type="nucleotide sequence ID" value="NZ_DYUZ01000002.1"/>
</dbReference>
<evidence type="ECO:0000256" key="1">
    <source>
        <dbReference type="SAM" id="MobiDB-lite"/>
    </source>
</evidence>
<keyword evidence="2" id="KW-1133">Transmembrane helix</keyword>